<dbReference type="PROSITE" id="PS50194">
    <property type="entry name" value="FILAMIN_REPEAT"/>
    <property type="match status" value="10"/>
</dbReference>
<sequence length="3561" mass="361903">MMRVELQAGGYDVELALGRPGYYTVTFSLRGETTGIAVRGASGDMYSVLVEAGPGLSGAASRAYGAGLGDGVAGEPATLSVWGRDVQGNAITGTGGRVHERRCAAHASPETAGVGTISLPCEVYSEEEGRYLVTRTLTVAGAYSMWVKLDGEAVAGAEGLGVTVGPGVADSSRSSASGAGLTDGRAGEQAEVEILVRDAYGNRRVEGGDVVMVTVDGGAADGSWREFVNAQVADHSDGSYTAVYTVARPGAYTVDAELGGVRIGNSPWAVALAAAKTDAGRSFARGAGAKAAAAGVVTDMTIVPVAITGLRQEAGDAAAGRRLQQEQEALDGEDVFDLTITPGGPGYGSLTTAEAESQGDGTYAVRYTAQRALYGPDGQPAPYQLAVRYRATDVQVAEHVAGSPFEVYVEAGSADPAMSATYSAATGAVLSAGAELAGAVAGGGGALLLLQTRDSQGNDVTPLGQVGGGLDASEVTCTLTGMTPENALAAEVEDLRDGRFWLSHNLTVAGGYEVEARLGGLRVGGLHSLVVTPAAADPRMLAVTGPGVDVEVLVDVTDAYEAWVRDAYGNHVADDGALVDSLRVTMQVRSGDAVAGTMRLSNPAEVAVIPRVDDSYLVRYTVTVSGTCVTRLAVAVGPGEEVEVGGSPFEVPSRASAAADAILAGHGVLGGALAMEAGGRTPFLGLHITPTDAQGNPTAPSSESEAADGGYTVAVAMASGGDVAAVEQPVAAGDGTFTARWSVGSVGIAVVEVRFQGELVGGSPVDVQVLSAYGDVLPAVSYAAGAGLVGAVAGTPAGAVVHLVTDRGLEWALSKDVPSLTSCEPRSGGADVLYVQAVLDDGPLRESNGNGEVRDNCDGTYTVTYTVQASGVHYLEVLLGPEPGNPNFGTFAAPIGDGIAFRVVAYAGNTTGMEVIYRGEAAEGWAYSGEAMLIDVYPMDAYGNYRDGVAAGATDIVEVSVLVRGLVYERAAVQQKADHATEPAVAYFAAVYVPGPVGEVIVEHWLGASLWAEEGLRLIGGGHAVEVLPGEPAPNTTEVHGEGLHLGYAGVRAGFTVLLRDAYGNHVSDPEPRGFSSAAGLTADLTWVTVEASPVLVEFKHVAEGGGVWRGNYLPIVAGLYVLNVQVGEMQVTLPSSYGGTSVRAGVVSAEACVASGAGVGDTGGKLPAGVWSEVTVEARDAHDNPVELEGEMGEGRALFEVAVVSGVTARDGTTVSDGRWRAAVAPLEWSGGAVYRGGFALQAAGIYLVNIAKARASVGGRAFAVEVVAGATSATHTGAYCEHACCCGLATTTAGMQSRFILQARDRYGNNKTDVDQDRFYFTAVGPKGFSRTGRAPARGFSNPGQYYVEWNCEAAGLVEVEVRLASEAALSALATVAPSDLDLPACRITGGGITEPAVAGEEALLAVTAQDVFGNEVPEVDLPWQLTMHAVDAAVATAESRYVELRVTHEGGGSYVARYTQTQSGAYELHLSLRQELQIVAATVDAAPPVTAATTVLLPDLVAGEPANVTIALADAYGNAPPGNSSARLLSTLGITVYSEAAAPEDVLPIAVKEENGDAGTYSVAVMGTLAGTLRLALQVGDDQVSDPSTGAPYYEGAVLPALPHPSSSAVYGDGAAAVGAGAEGVMYVRLFDHLGNPTRDDVAPSLRVSFGLADDAAGELAASVAILGAEVVYLGGGSQGGAARAGMYSVRYDAPAHDVPYTLRVTVHLGDEVVGMTQNVRVELAAGGASALMSGVLSTTLEPLAGTATATPYRTGSAGGAHAEVYVQVRDAAGLPTNAAAGWLQVAVTPAPSGLPEVLPAGEGADGSMWAVRFQAVRAGTYDVQLLGGGEPVGGGSGWLVVQVASGWPSDAAASELVCGVGATCAGGEVVNAAAGVPVTLRIEARDAYGNPQEYLADRAPEDVTASLLSMAADAEVTAAVTDNHDGTYDLRFSAEVAGQYDVAARLGGALLASPLMIDVAHGALAPPPASTIGNRLPDGIAGEFYQVLLSPRDAYDNLHTSGSLTLHMRVTMPSGGEACDEGGAAEVVATVMALGNGSYMGSFVPVAAGEYCVSATEASTGVTAMHPHMLVVQSAVPDATASRAAGAGLQGAVVGSVAVFRVSVTDRYTNPILQPAAHVLVNITLPSGGTGPPQALRHVGAGEVEVTYMLHIPGEHLIHVALRPAGGGGEALPLPGSPFAAAALLAPAPAVMAARLSESLASVELSFGSATDRGATLGSRAESSTGAPLDDCAALLASDSLSAMQGVGVDQGSSAGEGGARCVWVTAETLRVDMGPGAELLPGDTVALRGVGSGEVRGEGGGTAVVSGAAALSVEAGITMVPAVAAAAPTAVGPCDDLMVEAGGSLGGGGRGLQFEYGLEASTHSAAVLAREALAVAEVEAGGAGGGEMRVHSENLEAGAEFALTMRATDYLGQFGETRVTLTKRDEPVPRVVIQGGHLQAAHRAEPVRLVADVAFASTSCYALRGLAGELDEARLVFRWLQTAGPPLNRSDFPSETLHAASAASAATPALYLPPQTLRAGHVYAFRLTAHVAGAPAPYAAAATVELGAVMAAALLPRIAGGSRAVPASARLVVAAAAVDPDNADDLHGEATLFQYSWRCTAQGGGWETGSSGMEPAAEEPCFPVGQEPAAMAAGTQMVEVAAGALPPGAYTWTLSVSKEPLVARRVNESVAVRITLMEGVTQDVAVTVEAPGVHRVLPTEPLLLQEAAFKGLVGAGTPRKCNTKGSLNTPGALDAAAATDLREPWLVLRAGALAEGQRYTCRLQGTGAAAALYAEATFITAEAPWGGRFDVAPLALEELATPCHLRLTMWAAHPFNAPFTYEVRHVDLADEQGAAAEGGELPLEMPLVPRGPAHSIRAWLPRGQLRMVAYVYDAHGAVRRVEYPEVVSVRSPLGRRRGLLQWISGEVRSAEALADRIEEALAGGARVQAAQLMDVYGRAYGSSAGAVQPGCGQVFAAPAAVHEAVLQHAEPLFGYFPGSSSWRTQLVCAHRHLAGDARYLTANATALLLRALNRTLAAALSSEDGGGLDAGGARCTGDLLSHLLAVTASGCASQSAEADAAHVAALRSAADSLAEALAVGRPAGAPPRRVITAHLHLTAVVVSPGIGGSASLAAGAHSVALEFGMVAPGDAASYALAVMDFPDISPLPTAEPAYDANNVVSSIGSVLLTPVVAGTPTLRLMAAAFNSGYTANTVEGAPNAALSDPVVHFWSDVAPTTGWRAEGLVSSTVRTASVTSAYPQLPTTSTPFAAYVPSSMARPSSAVPEAPPPPCPYTAGGPIAPRDAPGPPVSEGANRSGGDVVESGVSSGESSSSAGDDSGADVAMLAGASVGALVLAGLVGLAVRRYWGVGGLIGTERIAAVSDVKQVDDARVFPSTAFPGGGGFAERDIFAGPSVVPPLGGNEAPAGNSAPGSTTFSMAGIVDEEAGNHEAAFVWEGAGRRDAWQEQRRLMRGADEDGVRGGIGGLSRHGVGAPVSSTTNRHRSPMPSATSRETAPTVGRHRVAAAGRASEVQCPQCWGSTTTGCEYGGTRVCTHRPVATINVDKVVLPQYQRHRS</sequence>
<evidence type="ECO:0000313" key="6">
    <source>
        <dbReference type="Proteomes" id="UP001190700"/>
    </source>
</evidence>
<keyword evidence="1" id="KW-0677">Repeat</keyword>
<feature type="repeat" description="Filamin" evidence="2">
    <location>
        <begin position="53"/>
        <end position="158"/>
    </location>
</feature>
<feature type="repeat" description="Filamin" evidence="2">
    <location>
        <begin position="1851"/>
        <end position="1963"/>
    </location>
</feature>
<dbReference type="InterPro" id="IPR017868">
    <property type="entry name" value="Filamin/ABP280_repeat-like"/>
</dbReference>
<dbReference type="InterPro" id="IPR002859">
    <property type="entry name" value="PKD/REJ-like"/>
</dbReference>
<feature type="repeat" description="Filamin" evidence="2">
    <location>
        <begin position="2078"/>
        <end position="2187"/>
    </location>
</feature>
<gene>
    <name evidence="5" type="ORF">CYMTET_15137</name>
</gene>
<feature type="region of interest" description="Disordered" evidence="3">
    <location>
        <begin position="3460"/>
        <end position="3503"/>
    </location>
</feature>
<dbReference type="InterPro" id="IPR001298">
    <property type="entry name" value="Filamin/ABP280_rpt"/>
</dbReference>
<dbReference type="InterPro" id="IPR044801">
    <property type="entry name" value="Filamin"/>
</dbReference>
<dbReference type="PANTHER" id="PTHR38537">
    <property type="entry name" value="JITTERBUG, ISOFORM N"/>
    <property type="match status" value="1"/>
</dbReference>
<keyword evidence="6" id="KW-1185">Reference proteome</keyword>
<comment type="caution">
    <text evidence="5">The sequence shown here is derived from an EMBL/GenBank/DDBJ whole genome shotgun (WGS) entry which is preliminary data.</text>
</comment>
<feature type="domain" description="PKD/REJ-like" evidence="4">
    <location>
        <begin position="2505"/>
        <end position="2895"/>
    </location>
</feature>
<dbReference type="EMBL" id="LGRX02006372">
    <property type="protein sequence ID" value="KAK3276825.1"/>
    <property type="molecule type" value="Genomic_DNA"/>
</dbReference>
<dbReference type="GO" id="GO:0051015">
    <property type="term" value="F:actin filament binding"/>
    <property type="evidence" value="ECO:0007669"/>
    <property type="project" value="InterPro"/>
</dbReference>
<accession>A0AAE0GF67</accession>
<proteinExistence type="predicted"/>
<evidence type="ECO:0000259" key="4">
    <source>
        <dbReference type="Pfam" id="PF02010"/>
    </source>
</evidence>
<feature type="repeat" description="Filamin" evidence="2">
    <location>
        <begin position="166"/>
        <end position="272"/>
    </location>
</feature>
<dbReference type="Pfam" id="PF02010">
    <property type="entry name" value="REJ"/>
    <property type="match status" value="1"/>
</dbReference>
<feature type="repeat" description="Filamin" evidence="2">
    <location>
        <begin position="783"/>
        <end position="883"/>
    </location>
</feature>
<dbReference type="InterPro" id="IPR014756">
    <property type="entry name" value="Ig_E-set"/>
</dbReference>
<feature type="repeat" description="Filamin" evidence="2">
    <location>
        <begin position="274"/>
        <end position="409"/>
    </location>
</feature>
<feature type="repeat" description="Filamin" evidence="2">
    <location>
        <begin position="1380"/>
        <end position="1495"/>
    </location>
</feature>
<dbReference type="PANTHER" id="PTHR38537:SF8">
    <property type="entry name" value="FILAMIN-A"/>
    <property type="match status" value="1"/>
</dbReference>
<dbReference type="GO" id="GO:0030036">
    <property type="term" value="P:actin cytoskeleton organization"/>
    <property type="evidence" value="ECO:0007669"/>
    <property type="project" value="InterPro"/>
</dbReference>
<dbReference type="SUPFAM" id="SSF81296">
    <property type="entry name" value="E set domains"/>
    <property type="match status" value="7"/>
</dbReference>
<reference evidence="5 6" key="1">
    <citation type="journal article" date="2015" name="Genome Biol. Evol.">
        <title>Comparative Genomics of a Bacterivorous Green Alga Reveals Evolutionary Causalities and Consequences of Phago-Mixotrophic Mode of Nutrition.</title>
        <authorList>
            <person name="Burns J.A."/>
            <person name="Paasch A."/>
            <person name="Narechania A."/>
            <person name="Kim E."/>
        </authorList>
    </citation>
    <scope>NUCLEOTIDE SEQUENCE [LARGE SCALE GENOMIC DNA]</scope>
    <source>
        <strain evidence="5 6">PLY_AMNH</strain>
    </source>
</reference>
<evidence type="ECO:0000256" key="2">
    <source>
        <dbReference type="PROSITE-ProRule" id="PRU00087"/>
    </source>
</evidence>
<feature type="repeat" description="Filamin" evidence="2">
    <location>
        <begin position="1965"/>
        <end position="2076"/>
    </location>
</feature>
<dbReference type="Gene3D" id="2.60.40.10">
    <property type="entry name" value="Immunoglobulins"/>
    <property type="match status" value="14"/>
</dbReference>
<name>A0AAE0GF67_9CHLO</name>
<evidence type="ECO:0000313" key="5">
    <source>
        <dbReference type="EMBL" id="KAK3276825.1"/>
    </source>
</evidence>
<feature type="region of interest" description="Disordered" evidence="3">
    <location>
        <begin position="3263"/>
        <end position="3323"/>
    </location>
</feature>
<dbReference type="Pfam" id="PF00630">
    <property type="entry name" value="Filamin"/>
    <property type="match status" value="4"/>
</dbReference>
<feature type="repeat" description="Filamin" evidence="2">
    <location>
        <begin position="653"/>
        <end position="769"/>
    </location>
</feature>
<protein>
    <recommendedName>
        <fullName evidence="4">PKD/REJ-like domain-containing protein</fullName>
    </recommendedName>
</protein>
<feature type="compositionally biased region" description="Low complexity" evidence="3">
    <location>
        <begin position="3301"/>
        <end position="3323"/>
    </location>
</feature>
<dbReference type="SMART" id="SM00557">
    <property type="entry name" value="IG_FLMN"/>
    <property type="match status" value="4"/>
</dbReference>
<dbReference type="Proteomes" id="UP001190700">
    <property type="component" value="Unassembled WGS sequence"/>
</dbReference>
<feature type="repeat" description="Filamin" evidence="2">
    <location>
        <begin position="533"/>
        <end position="653"/>
    </location>
</feature>
<dbReference type="InterPro" id="IPR013783">
    <property type="entry name" value="Ig-like_fold"/>
</dbReference>
<organism evidence="5 6">
    <name type="scientific">Cymbomonas tetramitiformis</name>
    <dbReference type="NCBI Taxonomy" id="36881"/>
    <lineage>
        <taxon>Eukaryota</taxon>
        <taxon>Viridiplantae</taxon>
        <taxon>Chlorophyta</taxon>
        <taxon>Pyramimonadophyceae</taxon>
        <taxon>Pyramimonadales</taxon>
        <taxon>Pyramimonadaceae</taxon>
        <taxon>Cymbomonas</taxon>
    </lineage>
</organism>
<evidence type="ECO:0000256" key="1">
    <source>
        <dbReference type="ARBA" id="ARBA00022737"/>
    </source>
</evidence>
<evidence type="ECO:0000256" key="3">
    <source>
        <dbReference type="SAM" id="MobiDB-lite"/>
    </source>
</evidence>